<dbReference type="GO" id="GO:0006020">
    <property type="term" value="P:inositol metabolic process"/>
    <property type="evidence" value="ECO:0007669"/>
    <property type="project" value="Ensembl"/>
</dbReference>
<dbReference type="InterPro" id="IPR038286">
    <property type="entry name" value="IPK_sf"/>
</dbReference>
<dbReference type="FunCoup" id="H0UZF9">
    <property type="interactions" value="596"/>
</dbReference>
<evidence type="ECO:0000256" key="2">
    <source>
        <dbReference type="ARBA" id="ARBA00022679"/>
    </source>
</evidence>
<dbReference type="HOGENOM" id="CLU_017767_3_1_1"/>
<dbReference type="PANTHER" id="PTHR12400:SF55">
    <property type="entry name" value="INOSITOL-TRISPHOSPHATE 3-KINASE A"/>
    <property type="match status" value="1"/>
</dbReference>
<dbReference type="SUPFAM" id="SSF56104">
    <property type="entry name" value="SAICAR synthase-like"/>
    <property type="match status" value="1"/>
</dbReference>
<proteinExistence type="inferred from homology"/>
<evidence type="ECO:0000313" key="9">
    <source>
        <dbReference type="Ensembl" id="ENSCPOP00000002562.3"/>
    </source>
</evidence>
<reference evidence="9" key="3">
    <citation type="submission" date="2025-09" db="UniProtKB">
        <authorList>
            <consortium name="Ensembl"/>
        </authorList>
    </citation>
    <scope>IDENTIFICATION</scope>
    <source>
        <strain evidence="9">2N</strain>
    </source>
</reference>
<evidence type="ECO:0000256" key="5">
    <source>
        <dbReference type="ARBA" id="ARBA00022840"/>
    </source>
</evidence>
<keyword evidence="4 7" id="KW-0418">Kinase</keyword>
<dbReference type="GO" id="GO:0008440">
    <property type="term" value="F:inositol-1,4,5-trisphosphate 3-kinase activity"/>
    <property type="evidence" value="ECO:0007669"/>
    <property type="project" value="UniProtKB-EC"/>
</dbReference>
<evidence type="ECO:0000256" key="3">
    <source>
        <dbReference type="ARBA" id="ARBA00022741"/>
    </source>
</evidence>
<reference evidence="9" key="2">
    <citation type="submission" date="2025-08" db="UniProtKB">
        <authorList>
            <consortium name="Ensembl"/>
        </authorList>
    </citation>
    <scope>IDENTIFICATION</scope>
    <source>
        <strain evidence="9">2N</strain>
    </source>
</reference>
<organism evidence="9 10">
    <name type="scientific">Cavia porcellus</name>
    <name type="common">Guinea pig</name>
    <dbReference type="NCBI Taxonomy" id="10141"/>
    <lineage>
        <taxon>Eukaryota</taxon>
        <taxon>Metazoa</taxon>
        <taxon>Chordata</taxon>
        <taxon>Craniata</taxon>
        <taxon>Vertebrata</taxon>
        <taxon>Euteleostomi</taxon>
        <taxon>Mammalia</taxon>
        <taxon>Eutheria</taxon>
        <taxon>Euarchontoglires</taxon>
        <taxon>Glires</taxon>
        <taxon>Rodentia</taxon>
        <taxon>Hystricomorpha</taxon>
        <taxon>Caviidae</taxon>
        <taxon>Cavia</taxon>
    </lineage>
</organism>
<keyword evidence="2 7" id="KW-0808">Transferase</keyword>
<dbReference type="GO" id="GO:0005634">
    <property type="term" value="C:nucleus"/>
    <property type="evidence" value="ECO:0007669"/>
    <property type="project" value="TreeGrafter"/>
</dbReference>
<evidence type="ECO:0000256" key="6">
    <source>
        <dbReference type="ARBA" id="ARBA00051963"/>
    </source>
</evidence>
<dbReference type="GO" id="GO:0032958">
    <property type="term" value="P:inositol phosphate biosynthetic process"/>
    <property type="evidence" value="ECO:0007669"/>
    <property type="project" value="InterPro"/>
</dbReference>
<dbReference type="GeneTree" id="ENSGT00940000161350"/>
<dbReference type="InParanoid" id="H0UZF9"/>
<comment type="catalytic activity">
    <reaction evidence="6">
        <text>1D-myo-inositol 1,4,5-trisphosphate + ATP = 1D-myo-inositol 1,3,4,5-tetrakisphosphate + ADP + H(+)</text>
        <dbReference type="Rhea" id="RHEA:11020"/>
        <dbReference type="ChEBI" id="CHEBI:15378"/>
        <dbReference type="ChEBI" id="CHEBI:30616"/>
        <dbReference type="ChEBI" id="CHEBI:57895"/>
        <dbReference type="ChEBI" id="CHEBI:203600"/>
        <dbReference type="ChEBI" id="CHEBI:456216"/>
        <dbReference type="EC" id="2.7.1.127"/>
    </reaction>
    <physiologicalReaction direction="left-to-right" evidence="6">
        <dbReference type="Rhea" id="RHEA:11021"/>
    </physiologicalReaction>
</comment>
<dbReference type="Pfam" id="PF03770">
    <property type="entry name" value="IPK"/>
    <property type="match status" value="1"/>
</dbReference>
<dbReference type="EMBL" id="AAKN02015905">
    <property type="status" value="NOT_ANNOTATED_CDS"/>
    <property type="molecule type" value="Genomic_DNA"/>
</dbReference>
<sequence length="434" mass="48868">MFAEQDTSHRSAPHQGRVQGSVLSRRDPLGLLCLYTGARATKLVLELTELPRRTGKAVSQWWSWWEPGPSHSKPRACYPVPKAGVPCSVSVCADLNLSPGPKGHVAHEALAASSGFGRGAPASLTHYLHTGTHCFQKSHWQKIRTMVNLPVMSPFRKRYSWVQLAGHTGSFKAAGTSGLILKRSSEPERYCLGRLMGDALRGCVPTFHGVVERDGESYLQLQDLLDGFDGPCVLDCKMGVRTYLEEELTKARERPKLRKDMYKKMLAVDPEAPTEEEHAQRAVTKPRYMQWREGISSSTTLGFRIEGIKKADGSCSTDFKTTRSREQVTRVFEEFVQGDMEVLRRYLNRLQQIRDTLEVSEFFRKHEVIGSSLLFVHDHCHRAGVWLIDFGKTTPLPDGQILDHRRPWEEGNREDGYLLGLDNLIGILASLAER</sequence>
<dbReference type="KEGG" id="cpoc:100733156"/>
<keyword evidence="3" id="KW-0547">Nucleotide-binding</keyword>
<gene>
    <name evidence="9" type="primary">ITPKA</name>
</gene>
<dbReference type="GO" id="GO:0071277">
    <property type="term" value="P:cellular response to calcium ion"/>
    <property type="evidence" value="ECO:0007669"/>
    <property type="project" value="Ensembl"/>
</dbReference>
<dbReference type="OrthoDB" id="338650at2759"/>
<evidence type="ECO:0000256" key="4">
    <source>
        <dbReference type="ARBA" id="ARBA00022777"/>
    </source>
</evidence>
<dbReference type="GO" id="GO:0000828">
    <property type="term" value="F:inositol hexakisphosphate kinase activity"/>
    <property type="evidence" value="ECO:0007669"/>
    <property type="project" value="TreeGrafter"/>
</dbReference>
<dbReference type="GO" id="GO:0005737">
    <property type="term" value="C:cytoplasm"/>
    <property type="evidence" value="ECO:0007669"/>
    <property type="project" value="TreeGrafter"/>
</dbReference>
<dbReference type="Proteomes" id="UP000005447">
    <property type="component" value="Unassembled WGS sequence"/>
</dbReference>
<dbReference type="VEuPathDB" id="HostDB:ENSCPOG00000002817"/>
<evidence type="ECO:0000256" key="8">
    <source>
        <dbReference type="SAM" id="MobiDB-lite"/>
    </source>
</evidence>
<dbReference type="PANTHER" id="PTHR12400">
    <property type="entry name" value="INOSITOL POLYPHOSPHATE KINASE"/>
    <property type="match status" value="1"/>
</dbReference>
<dbReference type="eggNOG" id="KOG1621">
    <property type="taxonomic scope" value="Eukaryota"/>
</dbReference>
<dbReference type="Bgee" id="ENSCPOG00000002817">
    <property type="expression patterns" value="Expressed in frontal cortex and 12 other cell types or tissues"/>
</dbReference>
<dbReference type="OMA" id="FQVFVEF"/>
<accession>H0UZF9</accession>
<feature type="region of interest" description="Disordered" evidence="8">
    <location>
        <begin position="1"/>
        <end position="20"/>
    </location>
</feature>
<dbReference type="Gene3D" id="3.30.470.160">
    <property type="entry name" value="Inositol polyphosphate kinase"/>
    <property type="match status" value="1"/>
</dbReference>
<protein>
    <recommendedName>
        <fullName evidence="7">Kinase</fullName>
        <ecNumber evidence="7">2.7.-.-</ecNumber>
    </recommendedName>
</protein>
<evidence type="ECO:0000256" key="7">
    <source>
        <dbReference type="RuleBase" id="RU363090"/>
    </source>
</evidence>
<dbReference type="InterPro" id="IPR005522">
    <property type="entry name" value="IPK"/>
</dbReference>
<dbReference type="STRING" id="10141.ENSCPOP00000002562"/>
<dbReference type="Ensembl" id="ENSCPOT00000002853.3">
    <property type="protein sequence ID" value="ENSCPOP00000002562.3"/>
    <property type="gene ID" value="ENSCPOG00000002817.4"/>
</dbReference>
<keyword evidence="10" id="KW-1185">Reference proteome</keyword>
<dbReference type="GO" id="GO:0048167">
    <property type="term" value="P:regulation of synaptic plasticity"/>
    <property type="evidence" value="ECO:0007669"/>
    <property type="project" value="Ensembl"/>
</dbReference>
<comment type="similarity">
    <text evidence="1 7">Belongs to the inositol phosphokinase (IPK) family.</text>
</comment>
<dbReference type="GO" id="GO:0005524">
    <property type="term" value="F:ATP binding"/>
    <property type="evidence" value="ECO:0007669"/>
    <property type="project" value="UniProtKB-KW"/>
</dbReference>
<dbReference type="FunFam" id="3.30.470.160:FF:000001">
    <property type="entry name" value="Kinase"/>
    <property type="match status" value="1"/>
</dbReference>
<reference evidence="10" key="1">
    <citation type="journal article" date="2011" name="Nature">
        <title>A high-resolution map of human evolutionary constraint using 29 mammals.</title>
        <authorList>
            <person name="Lindblad-Toh K."/>
            <person name="Garber M."/>
            <person name="Zuk O."/>
            <person name="Lin M.F."/>
            <person name="Parker B.J."/>
            <person name="Washietl S."/>
            <person name="Kheradpour P."/>
            <person name="Ernst J."/>
            <person name="Jordan G."/>
            <person name="Mauceli E."/>
            <person name="Ward L.D."/>
            <person name="Lowe C.B."/>
            <person name="Holloway A.K."/>
            <person name="Clamp M."/>
            <person name="Gnerre S."/>
            <person name="Alfoldi J."/>
            <person name="Beal K."/>
            <person name="Chang J."/>
            <person name="Clawson H."/>
            <person name="Cuff J."/>
            <person name="Di Palma F."/>
            <person name="Fitzgerald S."/>
            <person name="Flicek P."/>
            <person name="Guttman M."/>
            <person name="Hubisz M.J."/>
            <person name="Jaffe D.B."/>
            <person name="Jungreis I."/>
            <person name="Kent W.J."/>
            <person name="Kostka D."/>
            <person name="Lara M."/>
            <person name="Martins A.L."/>
            <person name="Massingham T."/>
            <person name="Moltke I."/>
            <person name="Raney B.J."/>
            <person name="Rasmussen M.D."/>
            <person name="Robinson J."/>
            <person name="Stark A."/>
            <person name="Vilella A.J."/>
            <person name="Wen J."/>
            <person name="Xie X."/>
            <person name="Zody M.C."/>
            <person name="Baldwin J."/>
            <person name="Bloom T."/>
            <person name="Chin C.W."/>
            <person name="Heiman D."/>
            <person name="Nicol R."/>
            <person name="Nusbaum C."/>
            <person name="Young S."/>
            <person name="Wilkinson J."/>
            <person name="Worley K.C."/>
            <person name="Kovar C.L."/>
            <person name="Muzny D.M."/>
            <person name="Gibbs R.A."/>
            <person name="Cree A."/>
            <person name="Dihn H.H."/>
            <person name="Fowler G."/>
            <person name="Jhangiani S."/>
            <person name="Joshi V."/>
            <person name="Lee S."/>
            <person name="Lewis L.R."/>
            <person name="Nazareth L.V."/>
            <person name="Okwuonu G."/>
            <person name="Santibanez J."/>
            <person name="Warren W.C."/>
            <person name="Mardis E.R."/>
            <person name="Weinstock G.M."/>
            <person name="Wilson R.K."/>
            <person name="Delehaunty K."/>
            <person name="Dooling D."/>
            <person name="Fronik C."/>
            <person name="Fulton L."/>
            <person name="Fulton B."/>
            <person name="Graves T."/>
            <person name="Minx P."/>
            <person name="Sodergren E."/>
            <person name="Birney E."/>
            <person name="Margulies E.H."/>
            <person name="Herrero J."/>
            <person name="Green E.D."/>
            <person name="Haussler D."/>
            <person name="Siepel A."/>
            <person name="Goldman N."/>
            <person name="Pollard K.S."/>
            <person name="Pedersen J.S."/>
            <person name="Lander E.S."/>
            <person name="Kellis M."/>
        </authorList>
    </citation>
    <scope>NUCLEOTIDE SEQUENCE [LARGE SCALE GENOMIC DNA]</scope>
    <source>
        <strain evidence="10">2N</strain>
    </source>
</reference>
<keyword evidence="5" id="KW-0067">ATP-binding</keyword>
<dbReference type="AlphaFoldDB" id="H0UZF9"/>
<evidence type="ECO:0000256" key="1">
    <source>
        <dbReference type="ARBA" id="ARBA00007374"/>
    </source>
</evidence>
<name>H0UZF9_CAVPO</name>
<dbReference type="GO" id="GO:0005856">
    <property type="term" value="C:cytoskeleton"/>
    <property type="evidence" value="ECO:0007669"/>
    <property type="project" value="Ensembl"/>
</dbReference>
<dbReference type="EC" id="2.7.-.-" evidence="7"/>
<evidence type="ECO:0000313" key="10">
    <source>
        <dbReference type="Proteomes" id="UP000005447"/>
    </source>
</evidence>
<dbReference type="GO" id="GO:0046854">
    <property type="term" value="P:phosphatidylinositol phosphate biosynthetic process"/>
    <property type="evidence" value="ECO:0007669"/>
    <property type="project" value="Ensembl"/>
</dbReference>